<evidence type="ECO:0000259" key="7">
    <source>
        <dbReference type="PROSITE" id="PS50076"/>
    </source>
</evidence>
<dbReference type="SUPFAM" id="SSF46565">
    <property type="entry name" value="Chaperone J-domain"/>
    <property type="match status" value="1"/>
</dbReference>
<dbReference type="PRINTS" id="PR00625">
    <property type="entry name" value="JDOMAIN"/>
</dbReference>
<dbReference type="Pfam" id="PF01556">
    <property type="entry name" value="DnaJ_C"/>
    <property type="match status" value="1"/>
</dbReference>
<keyword evidence="3" id="KW-0256">Endoplasmic reticulum</keyword>
<evidence type="ECO:0000256" key="2">
    <source>
        <dbReference type="ARBA" id="ARBA00022729"/>
    </source>
</evidence>
<accession>A0ABD3HA73</accession>
<dbReference type="CDD" id="cd06257">
    <property type="entry name" value="DnaJ"/>
    <property type="match status" value="1"/>
</dbReference>
<sequence>MRLSFEVQRPPMPSSASFMIGKGSWVHRRMSTANRSTYCFSGAREESQVDRSRGRGHWRGRQLLRKNSVEFGGWNERLRKGGVSKMRRLVGFVVILLVISLDSVSAASKSYYDILQIPKSASDDQIKRAYRKLALKWHPDKNPGNEEANKKFAEINNAYEVLSDREKRGIYDQYGEEGLKSSGGGQRGGGFANDIFSQFFGGSGMRFSFGGDDEGEEDKTPKGNDVYVDLYVTLEDLYVGNSFRVWREKSVLKPASGKRKCNCKNKVMHKQIGPGMFQQYTQQVCEECPNVKFEREGLSLTVDVEKGMVDGQEIVFYEDGEPIIDGDAGDLKFVIQSQPHERFTREGNNLKTSVTISLVDALVGFEKELTHLDGHSVKIGTKGVTKPNETKRFAGEGMPIYESVRKGDLFVTFEVAFPAKLTEEQKEIVKKTLGGS</sequence>
<reference evidence="8 9" key="1">
    <citation type="submission" date="2024-09" db="EMBL/GenBank/DDBJ databases">
        <title>Chromosome-scale assembly of Riccia sorocarpa.</title>
        <authorList>
            <person name="Paukszto L."/>
        </authorList>
    </citation>
    <scope>NUCLEOTIDE SEQUENCE [LARGE SCALE GENOMIC DNA]</scope>
    <source>
        <strain evidence="8">LP-2024</strain>
        <tissue evidence="8">Aerial parts of the thallus</tissue>
    </source>
</reference>
<gene>
    <name evidence="8" type="ORF">R1sor_014722</name>
</gene>
<dbReference type="Pfam" id="PF00226">
    <property type="entry name" value="DnaJ"/>
    <property type="match status" value="1"/>
</dbReference>
<organism evidence="8 9">
    <name type="scientific">Riccia sorocarpa</name>
    <dbReference type="NCBI Taxonomy" id="122646"/>
    <lineage>
        <taxon>Eukaryota</taxon>
        <taxon>Viridiplantae</taxon>
        <taxon>Streptophyta</taxon>
        <taxon>Embryophyta</taxon>
        <taxon>Marchantiophyta</taxon>
        <taxon>Marchantiopsida</taxon>
        <taxon>Marchantiidae</taxon>
        <taxon>Marchantiales</taxon>
        <taxon>Ricciaceae</taxon>
        <taxon>Riccia</taxon>
    </lineage>
</organism>
<evidence type="ECO:0000256" key="5">
    <source>
        <dbReference type="ARBA" id="ARBA00069679"/>
    </source>
</evidence>
<dbReference type="CDD" id="cd10747">
    <property type="entry name" value="DnaJ_C"/>
    <property type="match status" value="1"/>
</dbReference>
<dbReference type="InterPro" id="IPR018253">
    <property type="entry name" value="DnaJ_domain_CS"/>
</dbReference>
<dbReference type="Gene3D" id="2.60.260.20">
    <property type="entry name" value="Urease metallochaperone UreE, N-terminal domain"/>
    <property type="match status" value="2"/>
</dbReference>
<dbReference type="AlphaFoldDB" id="A0ABD3HA73"/>
<keyword evidence="2" id="KW-0732">Signal</keyword>
<comment type="caution">
    <text evidence="8">The sequence shown here is derived from an EMBL/GenBank/DDBJ whole genome shotgun (WGS) entry which is preliminary data.</text>
</comment>
<dbReference type="SMART" id="SM00271">
    <property type="entry name" value="DnaJ"/>
    <property type="match status" value="1"/>
</dbReference>
<proteinExistence type="predicted"/>
<dbReference type="GO" id="GO:0005788">
    <property type="term" value="C:endoplasmic reticulum lumen"/>
    <property type="evidence" value="ECO:0007669"/>
    <property type="project" value="UniProtKB-ARBA"/>
</dbReference>
<dbReference type="Proteomes" id="UP001633002">
    <property type="component" value="Unassembled WGS sequence"/>
</dbReference>
<dbReference type="EMBL" id="JBJQOH010000004">
    <property type="protein sequence ID" value="KAL3688413.1"/>
    <property type="molecule type" value="Genomic_DNA"/>
</dbReference>
<evidence type="ECO:0000256" key="4">
    <source>
        <dbReference type="ARBA" id="ARBA00023186"/>
    </source>
</evidence>
<dbReference type="SUPFAM" id="SSF49493">
    <property type="entry name" value="HSP40/DnaJ peptide-binding domain"/>
    <property type="match status" value="2"/>
</dbReference>
<dbReference type="InterPro" id="IPR051736">
    <property type="entry name" value="DnaJ-B11-like"/>
</dbReference>
<dbReference type="InterPro" id="IPR008971">
    <property type="entry name" value="HSP40/DnaJ_pept-bd"/>
</dbReference>
<dbReference type="PROSITE" id="PS00636">
    <property type="entry name" value="DNAJ_1"/>
    <property type="match status" value="1"/>
</dbReference>
<keyword evidence="4" id="KW-0143">Chaperone</keyword>
<dbReference type="PANTHER" id="PTHR44298:SF1">
    <property type="entry name" value="DNAJ HOMOLOG SUBFAMILY B MEMBER 11"/>
    <property type="match status" value="1"/>
</dbReference>
<dbReference type="InterPro" id="IPR036869">
    <property type="entry name" value="J_dom_sf"/>
</dbReference>
<comment type="subcellular location">
    <subcellularLocation>
        <location evidence="1">Endoplasmic reticulum</location>
    </subcellularLocation>
</comment>
<dbReference type="PROSITE" id="PS50076">
    <property type="entry name" value="DNAJ_2"/>
    <property type="match status" value="1"/>
</dbReference>
<dbReference type="Gene3D" id="1.10.287.110">
    <property type="entry name" value="DnaJ domain"/>
    <property type="match status" value="1"/>
</dbReference>
<evidence type="ECO:0000256" key="6">
    <source>
        <dbReference type="ARBA" id="ARBA00078644"/>
    </source>
</evidence>
<protein>
    <recommendedName>
        <fullName evidence="5">DnaJ protein ERDJ3B</fullName>
    </recommendedName>
    <alternativeName>
        <fullName evidence="6">Endoplasmic reticulum dnaJ domain-containing protein 3B</fullName>
    </alternativeName>
</protein>
<evidence type="ECO:0000256" key="1">
    <source>
        <dbReference type="ARBA" id="ARBA00004240"/>
    </source>
</evidence>
<evidence type="ECO:0000256" key="3">
    <source>
        <dbReference type="ARBA" id="ARBA00022824"/>
    </source>
</evidence>
<dbReference type="FunFam" id="1.10.287.110:FF:000062">
    <property type="entry name" value="DnaJ protein ERDJ3B"/>
    <property type="match status" value="1"/>
</dbReference>
<dbReference type="InterPro" id="IPR002939">
    <property type="entry name" value="DnaJ_C"/>
</dbReference>
<feature type="domain" description="J" evidence="7">
    <location>
        <begin position="110"/>
        <end position="175"/>
    </location>
</feature>
<evidence type="ECO:0000313" key="9">
    <source>
        <dbReference type="Proteomes" id="UP001633002"/>
    </source>
</evidence>
<evidence type="ECO:0000313" key="8">
    <source>
        <dbReference type="EMBL" id="KAL3688413.1"/>
    </source>
</evidence>
<name>A0ABD3HA73_9MARC</name>
<dbReference type="FunFam" id="2.60.260.20:FF:000013">
    <property type="entry name" value="DnaJ subfamily B member 11"/>
    <property type="match status" value="1"/>
</dbReference>
<dbReference type="PANTHER" id="PTHR44298">
    <property type="entry name" value="DNAJ HOMOLOG SUBFAMILY B MEMBER 11"/>
    <property type="match status" value="1"/>
</dbReference>
<dbReference type="InterPro" id="IPR001623">
    <property type="entry name" value="DnaJ_domain"/>
</dbReference>
<keyword evidence="9" id="KW-1185">Reference proteome</keyword>